<organism evidence="1">
    <name type="scientific">marine sediment metagenome</name>
    <dbReference type="NCBI Taxonomy" id="412755"/>
    <lineage>
        <taxon>unclassified sequences</taxon>
        <taxon>metagenomes</taxon>
        <taxon>ecological metagenomes</taxon>
    </lineage>
</organism>
<sequence>NGGLQPRDIGGLIGYRGFLDPGTVTASFWDNQTSGLDNSSGGEGKTTAQMQDPATYIDAGWDFVDIWTFSPDVPEPETYPILAWQGCVSGPCDGYPYPIGDLSEDCCVNWGDFSIFSSHWLEDNCTADDWCGGADLDNSGEVSWGDFSVFAAHWLECAPPAGPEVFYDFALDSDPGWSTEGQWQFGQPTGGGGAYGNPDPTSGYTGTNVYGVNLNGDYNHQNPGGPFYLTTGPLDCSGHTDVTLK</sequence>
<evidence type="ECO:0000313" key="1">
    <source>
        <dbReference type="EMBL" id="GAG36399.1"/>
    </source>
</evidence>
<dbReference type="GO" id="GO:0000272">
    <property type="term" value="P:polysaccharide catabolic process"/>
    <property type="evidence" value="ECO:0007669"/>
    <property type="project" value="InterPro"/>
</dbReference>
<dbReference type="AlphaFoldDB" id="X0WZM2"/>
<feature type="non-terminal residue" evidence="1">
    <location>
        <position position="1"/>
    </location>
</feature>
<dbReference type="Gene3D" id="1.10.1330.10">
    <property type="entry name" value="Dockerin domain"/>
    <property type="match status" value="1"/>
</dbReference>
<feature type="non-terminal residue" evidence="1">
    <location>
        <position position="245"/>
    </location>
</feature>
<accession>X0WZM2</accession>
<dbReference type="SUPFAM" id="SSF63446">
    <property type="entry name" value="Type I dockerin domain"/>
    <property type="match status" value="1"/>
</dbReference>
<dbReference type="InterPro" id="IPR018247">
    <property type="entry name" value="EF_Hand_1_Ca_BS"/>
</dbReference>
<proteinExistence type="predicted"/>
<comment type="caution">
    <text evidence="1">The sequence shown here is derived from an EMBL/GenBank/DDBJ whole genome shotgun (WGS) entry which is preliminary data.</text>
</comment>
<protein>
    <recommendedName>
        <fullName evidence="2">Dockerin domain-containing protein</fullName>
    </recommendedName>
</protein>
<gene>
    <name evidence="1" type="ORF">S01H1_70803</name>
</gene>
<evidence type="ECO:0008006" key="2">
    <source>
        <dbReference type="Google" id="ProtNLM"/>
    </source>
</evidence>
<dbReference type="PROSITE" id="PS00018">
    <property type="entry name" value="EF_HAND_1"/>
    <property type="match status" value="1"/>
</dbReference>
<dbReference type="EMBL" id="BARS01047103">
    <property type="protein sequence ID" value="GAG36399.1"/>
    <property type="molecule type" value="Genomic_DNA"/>
</dbReference>
<name>X0WZM2_9ZZZZ</name>
<dbReference type="InterPro" id="IPR036439">
    <property type="entry name" value="Dockerin_dom_sf"/>
</dbReference>
<reference evidence="1" key="1">
    <citation type="journal article" date="2014" name="Front. Microbiol.">
        <title>High frequency of phylogenetically diverse reductive dehalogenase-homologous genes in deep subseafloor sedimentary metagenomes.</title>
        <authorList>
            <person name="Kawai M."/>
            <person name="Futagami T."/>
            <person name="Toyoda A."/>
            <person name="Takaki Y."/>
            <person name="Nishi S."/>
            <person name="Hori S."/>
            <person name="Arai W."/>
            <person name="Tsubouchi T."/>
            <person name="Morono Y."/>
            <person name="Uchiyama I."/>
            <person name="Ito T."/>
            <person name="Fujiyama A."/>
            <person name="Inagaki F."/>
            <person name="Takami H."/>
        </authorList>
    </citation>
    <scope>NUCLEOTIDE SEQUENCE</scope>
    <source>
        <strain evidence="1">Expedition CK06-06</strain>
    </source>
</reference>